<organism evidence="1 2">
    <name type="scientific">Ambrosiozyma monospora</name>
    <name type="common">Yeast</name>
    <name type="synonym">Endomycopsis monosporus</name>
    <dbReference type="NCBI Taxonomy" id="43982"/>
    <lineage>
        <taxon>Eukaryota</taxon>
        <taxon>Fungi</taxon>
        <taxon>Dikarya</taxon>
        <taxon>Ascomycota</taxon>
        <taxon>Saccharomycotina</taxon>
        <taxon>Pichiomycetes</taxon>
        <taxon>Pichiales</taxon>
        <taxon>Pichiaceae</taxon>
        <taxon>Ambrosiozyma</taxon>
    </lineage>
</organism>
<accession>A0ACB5T755</accession>
<proteinExistence type="predicted"/>
<sequence>MIPNSSLVTSETGKYIGQPASHPFPSTSSTTPNHNLSRPSSSNYVDVPNSFELSPLTTAENIAKSSAASIRSSCISVRSSGSGSVANSAGRRRILGGGIMNIGACEIGTPTSSAAAKRRSKSSARSVRFDSSVVGGMSRCSGSAASPVVTSPRLSRFSAVGSTVDENEKDGDVSGYYSDSAVGIDVKGVVSSRVCHGALRDALDSCLVGTASRG</sequence>
<comment type="caution">
    <text evidence="1">The sequence shown here is derived from an EMBL/GenBank/DDBJ whole genome shotgun (WGS) entry which is preliminary data.</text>
</comment>
<dbReference type="Proteomes" id="UP001165064">
    <property type="component" value="Unassembled WGS sequence"/>
</dbReference>
<evidence type="ECO:0000313" key="2">
    <source>
        <dbReference type="Proteomes" id="UP001165064"/>
    </source>
</evidence>
<evidence type="ECO:0000313" key="1">
    <source>
        <dbReference type="EMBL" id="GME82927.1"/>
    </source>
</evidence>
<protein>
    <submittedName>
        <fullName evidence="1">Unnamed protein product</fullName>
    </submittedName>
</protein>
<name>A0ACB5T755_AMBMO</name>
<dbReference type="EMBL" id="BSXS01004402">
    <property type="protein sequence ID" value="GME82927.1"/>
    <property type="molecule type" value="Genomic_DNA"/>
</dbReference>
<gene>
    <name evidence="1" type="ORF">Amon02_000583900</name>
</gene>
<reference evidence="1" key="1">
    <citation type="submission" date="2023-04" db="EMBL/GenBank/DDBJ databases">
        <title>Ambrosiozyma monospora NBRC 10751.</title>
        <authorList>
            <person name="Ichikawa N."/>
            <person name="Sato H."/>
            <person name="Tonouchi N."/>
        </authorList>
    </citation>
    <scope>NUCLEOTIDE SEQUENCE</scope>
    <source>
        <strain evidence="1">NBRC 10751</strain>
    </source>
</reference>
<keyword evidence="2" id="KW-1185">Reference proteome</keyword>